<dbReference type="Proteomes" id="UP000265520">
    <property type="component" value="Unassembled WGS sequence"/>
</dbReference>
<accession>A0A392TPK6</accession>
<evidence type="ECO:0000313" key="2">
    <source>
        <dbReference type="EMBL" id="MCI62912.1"/>
    </source>
</evidence>
<evidence type="ECO:0000256" key="1">
    <source>
        <dbReference type="SAM" id="MobiDB-lite"/>
    </source>
</evidence>
<dbReference type="EMBL" id="LXQA010627680">
    <property type="protein sequence ID" value="MCI62912.1"/>
    <property type="molecule type" value="Genomic_DNA"/>
</dbReference>
<protein>
    <submittedName>
        <fullName evidence="2">Uncharacterized protein</fullName>
    </submittedName>
</protein>
<dbReference type="AlphaFoldDB" id="A0A392TPK6"/>
<organism evidence="2 3">
    <name type="scientific">Trifolium medium</name>
    <dbReference type="NCBI Taxonomy" id="97028"/>
    <lineage>
        <taxon>Eukaryota</taxon>
        <taxon>Viridiplantae</taxon>
        <taxon>Streptophyta</taxon>
        <taxon>Embryophyta</taxon>
        <taxon>Tracheophyta</taxon>
        <taxon>Spermatophyta</taxon>
        <taxon>Magnoliopsida</taxon>
        <taxon>eudicotyledons</taxon>
        <taxon>Gunneridae</taxon>
        <taxon>Pentapetalae</taxon>
        <taxon>rosids</taxon>
        <taxon>fabids</taxon>
        <taxon>Fabales</taxon>
        <taxon>Fabaceae</taxon>
        <taxon>Papilionoideae</taxon>
        <taxon>50 kb inversion clade</taxon>
        <taxon>NPAAA clade</taxon>
        <taxon>Hologalegina</taxon>
        <taxon>IRL clade</taxon>
        <taxon>Trifolieae</taxon>
        <taxon>Trifolium</taxon>
    </lineage>
</organism>
<reference evidence="2 3" key="1">
    <citation type="journal article" date="2018" name="Front. Plant Sci.">
        <title>Red Clover (Trifolium pratense) and Zigzag Clover (T. medium) - A Picture of Genomic Similarities and Differences.</title>
        <authorList>
            <person name="Dluhosova J."/>
            <person name="Istvanek J."/>
            <person name="Nedelnik J."/>
            <person name="Repkova J."/>
        </authorList>
    </citation>
    <scope>NUCLEOTIDE SEQUENCE [LARGE SCALE GENOMIC DNA]</scope>
    <source>
        <strain evidence="3">cv. 10/8</strain>
        <tissue evidence="2">Leaf</tissue>
    </source>
</reference>
<comment type="caution">
    <text evidence="2">The sequence shown here is derived from an EMBL/GenBank/DDBJ whole genome shotgun (WGS) entry which is preliminary data.</text>
</comment>
<evidence type="ECO:0000313" key="3">
    <source>
        <dbReference type="Proteomes" id="UP000265520"/>
    </source>
</evidence>
<proteinExistence type="predicted"/>
<feature type="region of interest" description="Disordered" evidence="1">
    <location>
        <begin position="1"/>
        <end position="21"/>
    </location>
</feature>
<keyword evidence="3" id="KW-1185">Reference proteome</keyword>
<sequence>PEAFAPSSDSAPGSSDVPEGD</sequence>
<name>A0A392TPK6_9FABA</name>
<feature type="non-terminal residue" evidence="2">
    <location>
        <position position="1"/>
    </location>
</feature>